<dbReference type="CDD" id="cd01014">
    <property type="entry name" value="nicotinamidase_related"/>
    <property type="match status" value="1"/>
</dbReference>
<evidence type="ECO:0000313" key="5">
    <source>
        <dbReference type="EMBL" id="SME25760.1"/>
    </source>
</evidence>
<reference evidence="4 7" key="3">
    <citation type="submission" date="2019-07" db="EMBL/GenBank/DDBJ databases">
        <authorList>
            <person name="Yu W.S."/>
            <person name="Cheong H.-M."/>
            <person name="Choi Y."/>
            <person name="Hwang K.J."/>
            <person name="Jung K."/>
            <person name="Lee S."/>
            <person name="Choi C."/>
        </authorList>
    </citation>
    <scope>NUCLEOTIDE SEQUENCE [LARGE SCALE GENOMIC DNA]</scope>
    <source>
        <strain evidence="4 7">NCCP 15909</strain>
    </source>
</reference>
<proteinExistence type="inferred from homology"/>
<reference evidence="5" key="1">
    <citation type="submission" date="2017-04" db="EMBL/GenBank/DDBJ databases">
        <authorList>
            <person name="Afonso C.L."/>
            <person name="Miller P.J."/>
            <person name="Scott M.A."/>
            <person name="Spackman E."/>
            <person name="Goraichik I."/>
            <person name="Dimitrov K.M."/>
            <person name="Suarez D.L."/>
            <person name="Swayne D.E."/>
        </authorList>
    </citation>
    <scope>NUCLEOTIDE SEQUENCE [LARGE SCALE GENOMIC DNA]</scope>
    <source>
        <strain evidence="5">16-00191</strain>
    </source>
</reference>
<gene>
    <name evidence="5" type="primary">yecD_1</name>
    <name evidence="5" type="ORF">BACERE00191_04204</name>
    <name evidence="4" type="ORF">FPL01_08735</name>
</gene>
<dbReference type="EMBL" id="FWZB01000042">
    <property type="protein sequence ID" value="SME25760.1"/>
    <property type="molecule type" value="Genomic_DNA"/>
</dbReference>
<dbReference type="RefSeq" id="WP_000809831.1">
    <property type="nucleotide sequence ID" value="NZ_CP093424.1"/>
</dbReference>
<dbReference type="InterPro" id="IPR036380">
    <property type="entry name" value="Isochorismatase-like_sf"/>
</dbReference>
<dbReference type="EC" id="3.-.-.-" evidence="5"/>
<organism evidence="5 6">
    <name type="scientific">Bacillus pacificus</name>
    <dbReference type="NCBI Taxonomy" id="2026187"/>
    <lineage>
        <taxon>Bacteria</taxon>
        <taxon>Bacillati</taxon>
        <taxon>Bacillota</taxon>
        <taxon>Bacilli</taxon>
        <taxon>Bacillales</taxon>
        <taxon>Bacillaceae</taxon>
        <taxon>Bacillus</taxon>
        <taxon>Bacillus cereus group</taxon>
    </lineage>
</organism>
<accession>A0A3P1BL01</accession>
<dbReference type="Proteomes" id="UP000194499">
    <property type="component" value="Unassembled WGS sequence"/>
</dbReference>
<dbReference type="InterPro" id="IPR000868">
    <property type="entry name" value="Isochorismatase-like_dom"/>
</dbReference>
<dbReference type="EMBL" id="CP041979">
    <property type="protein sequence ID" value="QHH88846.1"/>
    <property type="molecule type" value="Genomic_DNA"/>
</dbReference>
<evidence type="ECO:0000256" key="1">
    <source>
        <dbReference type="ARBA" id="ARBA00006336"/>
    </source>
</evidence>
<protein>
    <submittedName>
        <fullName evidence="4">Cysteine hydrolase</fullName>
    </submittedName>
    <submittedName>
        <fullName evidence="5">Isochorismatase family protein YecD</fullName>
        <ecNumber evidence="5">3.-.-.-</ecNumber>
    </submittedName>
</protein>
<accession>A0A1Y6A8R4</accession>
<dbReference type="Gene3D" id="3.40.50.850">
    <property type="entry name" value="Isochorismatase-like"/>
    <property type="match status" value="1"/>
</dbReference>
<feature type="domain" description="Isochorismatase-like" evidence="3">
    <location>
        <begin position="8"/>
        <end position="181"/>
    </location>
</feature>
<dbReference type="Pfam" id="PF00857">
    <property type="entry name" value="Isochorismatase"/>
    <property type="match status" value="1"/>
</dbReference>
<evidence type="ECO:0000313" key="6">
    <source>
        <dbReference type="Proteomes" id="UP000194499"/>
    </source>
</evidence>
<evidence type="ECO:0000259" key="3">
    <source>
        <dbReference type="Pfam" id="PF00857"/>
    </source>
</evidence>
<keyword evidence="2 5" id="KW-0378">Hydrolase</keyword>
<evidence type="ECO:0000256" key="2">
    <source>
        <dbReference type="ARBA" id="ARBA00022801"/>
    </source>
</evidence>
<evidence type="ECO:0000313" key="7">
    <source>
        <dbReference type="Proteomes" id="UP000464796"/>
    </source>
</evidence>
<keyword evidence="7" id="KW-1185">Reference proteome</keyword>
<dbReference type="InterPro" id="IPR050272">
    <property type="entry name" value="Isochorismatase-like_hydrls"/>
</dbReference>
<dbReference type="SUPFAM" id="SSF52499">
    <property type="entry name" value="Isochorismatase-like hydrolases"/>
    <property type="match status" value="1"/>
</dbReference>
<dbReference type="Proteomes" id="UP000464796">
    <property type="component" value="Chromosome"/>
</dbReference>
<name>A0A3P1BL01_9BACI</name>
<dbReference type="PANTHER" id="PTHR43540">
    <property type="entry name" value="PEROXYUREIDOACRYLATE/UREIDOACRYLATE AMIDOHYDROLASE-RELATED"/>
    <property type="match status" value="1"/>
</dbReference>
<dbReference type="PANTHER" id="PTHR43540:SF1">
    <property type="entry name" value="ISOCHORISMATASE HYDROLASE"/>
    <property type="match status" value="1"/>
</dbReference>
<comment type="similarity">
    <text evidence="1">Belongs to the isochorismatase family.</text>
</comment>
<reference evidence="6" key="2">
    <citation type="submission" date="2017-04" db="EMBL/GenBank/DDBJ databases">
        <authorList>
            <person name="Criscuolo A."/>
        </authorList>
    </citation>
    <scope>NUCLEOTIDE SEQUENCE [LARGE SCALE GENOMIC DNA]</scope>
</reference>
<dbReference type="AlphaFoldDB" id="A0A3P1BL01"/>
<evidence type="ECO:0000313" key="4">
    <source>
        <dbReference type="EMBL" id="QHH88846.1"/>
    </source>
</evidence>
<dbReference type="GO" id="GO:0016787">
    <property type="term" value="F:hydrolase activity"/>
    <property type="evidence" value="ECO:0007669"/>
    <property type="project" value="UniProtKB-KW"/>
</dbReference>
<sequence>MKQISENTALILVDVQKGFNDAYWGNRNNPHAESNMKLILQTWRDTNRPVIHIQHISNKENHPLREDFIGSEFQEFAIPLINEPVFKKNVNSAFIGTELESYLRKHNYETIVIIGLTTDYCVSTTVRMAGNLGFSTYVISDATATFDRIAYDGKYYCANDIHKFALLSLHEMFATVLTTNDLLNITTYESSSL</sequence>